<protein>
    <recommendedName>
        <fullName evidence="4">Secreted protein</fullName>
    </recommendedName>
</protein>
<gene>
    <name evidence="2" type="ORF">NDU88_010321</name>
</gene>
<reference evidence="2" key="1">
    <citation type="journal article" date="2022" name="bioRxiv">
        <title>Sequencing and chromosome-scale assembly of the giantPleurodeles waltlgenome.</title>
        <authorList>
            <person name="Brown T."/>
            <person name="Elewa A."/>
            <person name="Iarovenko S."/>
            <person name="Subramanian E."/>
            <person name="Araus A.J."/>
            <person name="Petzold A."/>
            <person name="Susuki M."/>
            <person name="Suzuki K.-i.T."/>
            <person name="Hayashi T."/>
            <person name="Toyoda A."/>
            <person name="Oliveira C."/>
            <person name="Osipova E."/>
            <person name="Leigh N.D."/>
            <person name="Simon A."/>
            <person name="Yun M.H."/>
        </authorList>
    </citation>
    <scope>NUCLEOTIDE SEQUENCE</scope>
    <source>
        <strain evidence="2">20211129_DDA</strain>
        <tissue evidence="2">Liver</tissue>
    </source>
</reference>
<dbReference type="Proteomes" id="UP001066276">
    <property type="component" value="Chromosome 6"/>
</dbReference>
<sequence length="122" mass="13889">MEPCLSSRALDFILLLAVALDRERCLERTTVDACSTAAFVALDRERYLEHSTTVDATLRRTPLVVTLVMFTASRLLGYRVVRVRTRSVSRCPCLVHILVRHTRVLLTTRAYVHPVKRVFSSC</sequence>
<feature type="signal peptide" evidence="1">
    <location>
        <begin position="1"/>
        <end position="25"/>
    </location>
</feature>
<evidence type="ECO:0000313" key="3">
    <source>
        <dbReference type="Proteomes" id="UP001066276"/>
    </source>
</evidence>
<accession>A0AAV7QYD0</accession>
<dbReference type="AlphaFoldDB" id="A0AAV7QYD0"/>
<evidence type="ECO:0000313" key="2">
    <source>
        <dbReference type="EMBL" id="KAJ1144019.1"/>
    </source>
</evidence>
<evidence type="ECO:0000256" key="1">
    <source>
        <dbReference type="SAM" id="SignalP"/>
    </source>
</evidence>
<feature type="chain" id="PRO_5043485089" description="Secreted protein" evidence="1">
    <location>
        <begin position="26"/>
        <end position="122"/>
    </location>
</feature>
<organism evidence="2 3">
    <name type="scientific">Pleurodeles waltl</name>
    <name type="common">Iberian ribbed newt</name>
    <dbReference type="NCBI Taxonomy" id="8319"/>
    <lineage>
        <taxon>Eukaryota</taxon>
        <taxon>Metazoa</taxon>
        <taxon>Chordata</taxon>
        <taxon>Craniata</taxon>
        <taxon>Vertebrata</taxon>
        <taxon>Euteleostomi</taxon>
        <taxon>Amphibia</taxon>
        <taxon>Batrachia</taxon>
        <taxon>Caudata</taxon>
        <taxon>Salamandroidea</taxon>
        <taxon>Salamandridae</taxon>
        <taxon>Pleurodelinae</taxon>
        <taxon>Pleurodeles</taxon>
    </lineage>
</organism>
<proteinExistence type="predicted"/>
<name>A0AAV7QYD0_PLEWA</name>
<evidence type="ECO:0008006" key="4">
    <source>
        <dbReference type="Google" id="ProtNLM"/>
    </source>
</evidence>
<keyword evidence="3" id="KW-1185">Reference proteome</keyword>
<keyword evidence="1" id="KW-0732">Signal</keyword>
<dbReference type="EMBL" id="JANPWB010000010">
    <property type="protein sequence ID" value="KAJ1144019.1"/>
    <property type="molecule type" value="Genomic_DNA"/>
</dbReference>
<comment type="caution">
    <text evidence="2">The sequence shown here is derived from an EMBL/GenBank/DDBJ whole genome shotgun (WGS) entry which is preliminary data.</text>
</comment>